<dbReference type="InterPro" id="IPR056515">
    <property type="entry name" value="INO80E_N"/>
</dbReference>
<feature type="domain" description="INO80 complex subunit E N-terminal" evidence="3">
    <location>
        <begin position="23"/>
        <end position="67"/>
    </location>
</feature>
<evidence type="ECO:0000256" key="2">
    <source>
        <dbReference type="ARBA" id="ARBA00023242"/>
    </source>
</evidence>
<dbReference type="Pfam" id="PF24237">
    <property type="entry name" value="INO80E"/>
    <property type="match status" value="1"/>
</dbReference>
<dbReference type="PROSITE" id="PS51542">
    <property type="entry name" value="FYRN"/>
    <property type="match status" value="1"/>
</dbReference>
<dbReference type="Gene3D" id="3.30.160.360">
    <property type="match status" value="1"/>
</dbReference>
<evidence type="ECO:0000259" key="3">
    <source>
        <dbReference type="Pfam" id="PF24237"/>
    </source>
</evidence>
<dbReference type="InterPro" id="IPR003889">
    <property type="entry name" value="FYrich_C"/>
</dbReference>
<dbReference type="InterPro" id="IPR003888">
    <property type="entry name" value="FYrich_N"/>
</dbReference>
<name>A0AAW2HCH5_9NEOP</name>
<organism evidence="4">
    <name type="scientific">Menopon gallinae</name>
    <name type="common">poultry shaft louse</name>
    <dbReference type="NCBI Taxonomy" id="328185"/>
    <lineage>
        <taxon>Eukaryota</taxon>
        <taxon>Metazoa</taxon>
        <taxon>Ecdysozoa</taxon>
        <taxon>Arthropoda</taxon>
        <taxon>Hexapoda</taxon>
        <taxon>Insecta</taxon>
        <taxon>Pterygota</taxon>
        <taxon>Neoptera</taxon>
        <taxon>Paraneoptera</taxon>
        <taxon>Psocodea</taxon>
        <taxon>Troctomorpha</taxon>
        <taxon>Phthiraptera</taxon>
        <taxon>Amblycera</taxon>
        <taxon>Menoponidae</taxon>
        <taxon>Menopon</taxon>
    </lineage>
</organism>
<gene>
    <name evidence="4" type="ORF">PYX00_009708</name>
</gene>
<proteinExistence type="predicted"/>
<dbReference type="SMART" id="SM00542">
    <property type="entry name" value="FYRC"/>
    <property type="match status" value="1"/>
</dbReference>
<dbReference type="PROSITE" id="PS51543">
    <property type="entry name" value="FYRC"/>
    <property type="match status" value="1"/>
</dbReference>
<evidence type="ECO:0000313" key="4">
    <source>
        <dbReference type="EMBL" id="KAL0267435.1"/>
    </source>
</evidence>
<keyword evidence="2" id="KW-0539">Nucleus</keyword>
<evidence type="ECO:0000256" key="1">
    <source>
        <dbReference type="ARBA" id="ARBA00004123"/>
    </source>
</evidence>
<dbReference type="InterPro" id="IPR040092">
    <property type="entry name" value="TBRG1"/>
</dbReference>
<dbReference type="EMBL" id="JARGDH010000005">
    <property type="protein sequence ID" value="KAL0267435.1"/>
    <property type="molecule type" value="Genomic_DNA"/>
</dbReference>
<dbReference type="Pfam" id="PF05964">
    <property type="entry name" value="FYRN"/>
    <property type="match status" value="1"/>
</dbReference>
<reference evidence="4" key="1">
    <citation type="journal article" date="2024" name="Gigascience">
        <title>Chromosome-level genome of the poultry shaft louse Menopon gallinae provides insight into the host-switching and adaptive evolution of parasitic lice.</title>
        <authorList>
            <person name="Xu Y."/>
            <person name="Ma L."/>
            <person name="Liu S."/>
            <person name="Liang Y."/>
            <person name="Liu Q."/>
            <person name="He Z."/>
            <person name="Tian L."/>
            <person name="Duan Y."/>
            <person name="Cai W."/>
            <person name="Li H."/>
            <person name="Song F."/>
        </authorList>
    </citation>
    <scope>NUCLEOTIDE SEQUENCE</scope>
    <source>
        <strain evidence="4">Cailab_2023a</strain>
    </source>
</reference>
<comment type="subcellular location">
    <subcellularLocation>
        <location evidence="1">Nucleus</location>
    </subcellularLocation>
</comment>
<sequence length="341" mass="38361">MNAATFRNGMKGNELNTDVNKIYKRKYGALKKLVKRYVYENAALCDQVFRLQEKMICLKEERSFLLKKAYQYESLAKHNLEVNESISLGYMKSQQQHFPQKSSNTKKKASEVIQDNSKCKAKKNINTAVKRKTLVPVPVDSSGLPVFPVNLGSLSVHSLGEIITDRLTFHDEDLIYPVGFCSTRVYGSLSDPTSPCIYTCMILDGGNAPIFEIASDTDLETSISGDNINAVHSELLQRINQIVGVEVVNTRGRGADFFGISHPTVMNLLQSSPGIKKCINYKMTKFEINRSGEPYIEENDASLRFESLQRSIAFTRSHMEDMDQQETLDSTTTLRDLLTNS</sequence>
<dbReference type="PANTHER" id="PTHR22715:SF0">
    <property type="entry name" value="TRANSFORMING GROWTH FACTOR BETA REGULATOR 1"/>
    <property type="match status" value="1"/>
</dbReference>
<accession>A0AAW2HCH5</accession>
<dbReference type="AlphaFoldDB" id="A0AAW2HCH5"/>
<dbReference type="SMART" id="SM00541">
    <property type="entry name" value="FYRN"/>
    <property type="match status" value="1"/>
</dbReference>
<comment type="caution">
    <text evidence="4">The sequence shown here is derived from an EMBL/GenBank/DDBJ whole genome shotgun (WGS) entry which is preliminary data.</text>
</comment>
<protein>
    <recommendedName>
        <fullName evidence="3">INO80 complex subunit E N-terminal domain-containing protein</fullName>
    </recommendedName>
</protein>
<dbReference type="GO" id="GO:0005634">
    <property type="term" value="C:nucleus"/>
    <property type="evidence" value="ECO:0007669"/>
    <property type="project" value="UniProtKB-SubCell"/>
</dbReference>
<dbReference type="Pfam" id="PF05965">
    <property type="entry name" value="FYRC"/>
    <property type="match status" value="1"/>
</dbReference>
<dbReference type="PANTHER" id="PTHR22715">
    <property type="entry name" value="TRANSFORMING GROWTH FACTOR BETA REGULATED GENE 1"/>
    <property type="match status" value="1"/>
</dbReference>
<dbReference type="GO" id="GO:0051726">
    <property type="term" value="P:regulation of cell cycle"/>
    <property type="evidence" value="ECO:0007669"/>
    <property type="project" value="TreeGrafter"/>
</dbReference>